<name>A0A2N5U027_9BASI</name>
<dbReference type="Proteomes" id="UP000235392">
    <property type="component" value="Unassembled WGS sequence"/>
</dbReference>
<accession>A0A2N5U027</accession>
<dbReference type="AlphaFoldDB" id="A0A2N5U027"/>
<evidence type="ECO:0000313" key="2">
    <source>
        <dbReference type="Proteomes" id="UP000235392"/>
    </source>
</evidence>
<proteinExistence type="predicted"/>
<gene>
    <name evidence="1" type="ORF">PCASD_16060</name>
</gene>
<protein>
    <submittedName>
        <fullName evidence="1">Uncharacterized protein</fullName>
    </submittedName>
</protein>
<reference evidence="1 2" key="1">
    <citation type="submission" date="2017-11" db="EMBL/GenBank/DDBJ databases">
        <title>De novo assembly and phasing of dikaryotic genomes from two isolates of Puccinia coronata f. sp. avenae, the causal agent of oat crown rust.</title>
        <authorList>
            <person name="Miller M.E."/>
            <person name="Zhang Y."/>
            <person name="Omidvar V."/>
            <person name="Sperschneider J."/>
            <person name="Schwessinger B."/>
            <person name="Raley C."/>
            <person name="Palmer J.M."/>
            <person name="Garnica D."/>
            <person name="Upadhyaya N."/>
            <person name="Rathjen J."/>
            <person name="Taylor J.M."/>
            <person name="Park R.F."/>
            <person name="Dodds P.N."/>
            <person name="Hirsch C.D."/>
            <person name="Kianian S.F."/>
            <person name="Figueroa M."/>
        </authorList>
    </citation>
    <scope>NUCLEOTIDE SEQUENCE [LARGE SCALE GENOMIC DNA]</scope>
    <source>
        <strain evidence="1">12SD80</strain>
    </source>
</reference>
<dbReference type="EMBL" id="PGCI01000279">
    <property type="protein sequence ID" value="PLW31048.1"/>
    <property type="molecule type" value="Genomic_DNA"/>
</dbReference>
<organism evidence="1 2">
    <name type="scientific">Puccinia coronata f. sp. avenae</name>
    <dbReference type="NCBI Taxonomy" id="200324"/>
    <lineage>
        <taxon>Eukaryota</taxon>
        <taxon>Fungi</taxon>
        <taxon>Dikarya</taxon>
        <taxon>Basidiomycota</taxon>
        <taxon>Pucciniomycotina</taxon>
        <taxon>Pucciniomycetes</taxon>
        <taxon>Pucciniales</taxon>
        <taxon>Pucciniaceae</taxon>
        <taxon>Puccinia</taxon>
    </lineage>
</organism>
<evidence type="ECO:0000313" key="1">
    <source>
        <dbReference type="EMBL" id="PLW31048.1"/>
    </source>
</evidence>
<sequence length="126" mass="13785">MAQRQTSAVGHVILLLSGRRKISPGSPSRFYAALAIRQETPTDGTRLLRRDCIGRRADGGFRYIPLSNIGLISRHRGTAHPTPSQKLRPLVSSSNAITPAGVLLATPLKFYLATAITPIYPHNYPR</sequence>
<comment type="caution">
    <text evidence="1">The sequence shown here is derived from an EMBL/GenBank/DDBJ whole genome shotgun (WGS) entry which is preliminary data.</text>
</comment>